<proteinExistence type="predicted"/>
<keyword evidence="2" id="KW-1185">Reference proteome</keyword>
<protein>
    <submittedName>
        <fullName evidence="1">Uncharacterized protein</fullName>
    </submittedName>
</protein>
<reference evidence="1" key="1">
    <citation type="journal article" date="2014" name="Int. J. Syst. Evol. Microbiol.">
        <title>Complete genome sequence of Corynebacterium casei LMG S-19264T (=DSM 44701T), isolated from a smear-ripened cheese.</title>
        <authorList>
            <consortium name="US DOE Joint Genome Institute (JGI-PGF)"/>
            <person name="Walter F."/>
            <person name="Albersmeier A."/>
            <person name="Kalinowski J."/>
            <person name="Ruckert C."/>
        </authorList>
    </citation>
    <scope>NUCLEOTIDE SEQUENCE</scope>
    <source>
        <strain evidence="1">KCTC 23310</strain>
    </source>
</reference>
<accession>A0A918WF99</accession>
<evidence type="ECO:0000313" key="1">
    <source>
        <dbReference type="EMBL" id="GHC45727.1"/>
    </source>
</evidence>
<reference evidence="1" key="2">
    <citation type="submission" date="2020-09" db="EMBL/GenBank/DDBJ databases">
        <authorList>
            <person name="Sun Q."/>
            <person name="Kim S."/>
        </authorList>
    </citation>
    <scope>NUCLEOTIDE SEQUENCE</scope>
    <source>
        <strain evidence="1">KCTC 23310</strain>
    </source>
</reference>
<gene>
    <name evidence="1" type="ORF">GCM10007315_04040</name>
</gene>
<dbReference type="Proteomes" id="UP000638981">
    <property type="component" value="Unassembled WGS sequence"/>
</dbReference>
<dbReference type="AlphaFoldDB" id="A0A918WF99"/>
<dbReference type="RefSeq" id="WP_189409861.1">
    <property type="nucleotide sequence ID" value="NZ_BMYJ01000001.1"/>
</dbReference>
<comment type="caution">
    <text evidence="1">The sequence shown here is derived from an EMBL/GenBank/DDBJ whole genome shotgun (WGS) entry which is preliminary data.</text>
</comment>
<name>A0A918WF99_9RHOB</name>
<organism evidence="1 2">
    <name type="scientific">Neogemmobacter tilapiae</name>
    <dbReference type="NCBI Taxonomy" id="875041"/>
    <lineage>
        <taxon>Bacteria</taxon>
        <taxon>Pseudomonadati</taxon>
        <taxon>Pseudomonadota</taxon>
        <taxon>Alphaproteobacteria</taxon>
        <taxon>Rhodobacterales</taxon>
        <taxon>Paracoccaceae</taxon>
        <taxon>Neogemmobacter</taxon>
    </lineage>
</organism>
<sequence length="78" mass="9038">MNLEELAATLEAKNLNPDEFGIGEQRDDRFCITDDKYNWAVFHFERGKRSNEVTFATEEQAARYFLSVVDGMIRRGCT</sequence>
<evidence type="ECO:0000313" key="2">
    <source>
        <dbReference type="Proteomes" id="UP000638981"/>
    </source>
</evidence>
<dbReference type="EMBL" id="BMYJ01000001">
    <property type="protein sequence ID" value="GHC45727.1"/>
    <property type="molecule type" value="Genomic_DNA"/>
</dbReference>